<comment type="similarity">
    <text evidence="1">Belongs to the UPF0337 (CsbD) family.</text>
</comment>
<dbReference type="AlphaFoldDB" id="A0A4V0H5I8"/>
<proteinExistence type="inferred from homology"/>
<feature type="compositionally biased region" description="Basic and acidic residues" evidence="2">
    <location>
        <begin position="1"/>
        <end position="10"/>
    </location>
</feature>
<name>A0A4V0H5I8_STRPO</name>
<organism evidence="4 5">
    <name type="scientific">Streptococcus porcinus</name>
    <dbReference type="NCBI Taxonomy" id="1340"/>
    <lineage>
        <taxon>Bacteria</taxon>
        <taxon>Bacillati</taxon>
        <taxon>Bacillota</taxon>
        <taxon>Bacilli</taxon>
        <taxon>Lactobacillales</taxon>
        <taxon>Streptococcaceae</taxon>
        <taxon>Streptococcus</taxon>
    </lineage>
</organism>
<dbReference type="SUPFAM" id="SSF69047">
    <property type="entry name" value="Hypothetical protein YjbJ"/>
    <property type="match status" value="1"/>
</dbReference>
<feature type="compositionally biased region" description="Basic and acidic residues" evidence="2">
    <location>
        <begin position="25"/>
        <end position="41"/>
    </location>
</feature>
<dbReference type="InterPro" id="IPR008462">
    <property type="entry name" value="CsbD"/>
</dbReference>
<reference evidence="4 5" key="1">
    <citation type="submission" date="2019-05" db="EMBL/GenBank/DDBJ databases">
        <authorList>
            <consortium name="Pathogen Informatics"/>
        </authorList>
    </citation>
    <scope>NUCLEOTIDE SEQUENCE [LARGE SCALE GENOMIC DNA]</scope>
    <source>
        <strain evidence="4 5">NCTC10924</strain>
    </source>
</reference>
<protein>
    <submittedName>
        <fullName evidence="4">CsbD-like protein</fullName>
    </submittedName>
</protein>
<dbReference type="InterPro" id="IPR036629">
    <property type="entry name" value="YjbJ_sf"/>
</dbReference>
<feature type="domain" description="CsbD-like" evidence="3">
    <location>
        <begin position="4"/>
        <end position="54"/>
    </location>
</feature>
<dbReference type="EMBL" id="LR594052">
    <property type="protein sequence ID" value="VTT43416.1"/>
    <property type="molecule type" value="Genomic_DNA"/>
</dbReference>
<dbReference type="Gene3D" id="1.10.1470.10">
    <property type="entry name" value="YjbJ"/>
    <property type="match status" value="1"/>
</dbReference>
<evidence type="ECO:0000256" key="1">
    <source>
        <dbReference type="ARBA" id="ARBA00009129"/>
    </source>
</evidence>
<accession>A0A4V0H5I8</accession>
<dbReference type="OrthoDB" id="2237568at2"/>
<dbReference type="Pfam" id="PF05532">
    <property type="entry name" value="CsbD"/>
    <property type="match status" value="1"/>
</dbReference>
<dbReference type="Proteomes" id="UP000306241">
    <property type="component" value="Chromosome"/>
</dbReference>
<sequence>MSDEKLKAKMEQVTGSVKESLGKLSGDKSLETEGKVNKTTGKVDEVAADAKDALDGLAKGLKDKTKE</sequence>
<evidence type="ECO:0000259" key="3">
    <source>
        <dbReference type="Pfam" id="PF05532"/>
    </source>
</evidence>
<gene>
    <name evidence="4" type="ORF">NCTC10924_00829</name>
</gene>
<evidence type="ECO:0000313" key="4">
    <source>
        <dbReference type="EMBL" id="VTT43416.1"/>
    </source>
</evidence>
<feature type="region of interest" description="Disordered" evidence="2">
    <location>
        <begin position="1"/>
        <end position="41"/>
    </location>
</feature>
<evidence type="ECO:0000256" key="2">
    <source>
        <dbReference type="SAM" id="MobiDB-lite"/>
    </source>
</evidence>
<evidence type="ECO:0000313" key="5">
    <source>
        <dbReference type="Proteomes" id="UP000306241"/>
    </source>
</evidence>
<dbReference type="RefSeq" id="WP_003083851.1">
    <property type="nucleotide sequence ID" value="NZ_CP070236.1"/>
</dbReference>